<gene>
    <name evidence="1" type="ORF">NCTC12282_03321</name>
</gene>
<protein>
    <submittedName>
        <fullName evidence="1">Uncharacterized protein</fullName>
    </submittedName>
</protein>
<sequence>MAQFGPYRRFLPHNQQQNIYFFWRPNTDILRWVRLNENLVTAKILHNAKCDLTKETFSLNPLQSGKDAVVKLSPLLFGHQMEQESAAFSSR</sequence>
<evidence type="ECO:0000313" key="2">
    <source>
        <dbReference type="Proteomes" id="UP000373449"/>
    </source>
</evidence>
<evidence type="ECO:0000313" key="1">
    <source>
        <dbReference type="EMBL" id="VFS48678.1"/>
    </source>
</evidence>
<name>A0A484ZL91_9GAMM</name>
<dbReference type="EMBL" id="CAADJA010000002">
    <property type="protein sequence ID" value="VFS48678.1"/>
    <property type="molecule type" value="Genomic_DNA"/>
</dbReference>
<reference evidence="1 2" key="1">
    <citation type="submission" date="2019-03" db="EMBL/GenBank/DDBJ databases">
        <authorList>
            <consortium name="Pathogen Informatics"/>
        </authorList>
    </citation>
    <scope>NUCLEOTIDE SEQUENCE [LARGE SCALE GENOMIC DNA]</scope>
    <source>
        <strain evidence="1 2">NCTC12282</strain>
    </source>
</reference>
<dbReference type="Proteomes" id="UP000373449">
    <property type="component" value="Unassembled WGS sequence"/>
</dbReference>
<dbReference type="AlphaFoldDB" id="A0A484ZL91"/>
<organism evidence="1 2">
    <name type="scientific">Budvicia aquatica</name>
    <dbReference type="NCBI Taxonomy" id="82979"/>
    <lineage>
        <taxon>Bacteria</taxon>
        <taxon>Pseudomonadati</taxon>
        <taxon>Pseudomonadota</taxon>
        <taxon>Gammaproteobacteria</taxon>
        <taxon>Enterobacterales</taxon>
        <taxon>Budviciaceae</taxon>
        <taxon>Budvicia</taxon>
    </lineage>
</organism>
<accession>A0A484ZL91</accession>
<proteinExistence type="predicted"/>